<reference evidence="1" key="1">
    <citation type="submission" date="2013-08" db="EMBL/GenBank/DDBJ databases">
        <title>Oryza genome evolution.</title>
        <authorList>
            <person name="Wing R.A."/>
            <person name="Panaud O."/>
            <person name="Oliveira A.C."/>
        </authorList>
    </citation>
    <scope>NUCLEOTIDE SEQUENCE</scope>
</reference>
<evidence type="ECO:0000313" key="1">
    <source>
        <dbReference type="EnsemblPlants" id="OGLUM01G40670.1"/>
    </source>
</evidence>
<dbReference type="AlphaFoldDB" id="A0A0D9YH38"/>
<reference evidence="1" key="2">
    <citation type="submission" date="2015-04" db="UniProtKB">
        <authorList>
            <consortium name="EnsemblPlants"/>
        </authorList>
    </citation>
    <scope>IDENTIFICATION</scope>
</reference>
<dbReference type="HOGENOM" id="CLU_1920355_0_0_1"/>
<dbReference type="EnsemblPlants" id="OGLUM01G40670.1">
    <property type="protein sequence ID" value="OGLUM01G40670.1"/>
    <property type="gene ID" value="OGLUM01G40670"/>
</dbReference>
<dbReference type="Gramene" id="OGLUM01G40670.1">
    <property type="protein sequence ID" value="OGLUM01G40670.1"/>
    <property type="gene ID" value="OGLUM01G40670"/>
</dbReference>
<evidence type="ECO:0000313" key="2">
    <source>
        <dbReference type="Proteomes" id="UP000026961"/>
    </source>
</evidence>
<name>A0A0D9YH38_9ORYZ</name>
<keyword evidence="2" id="KW-1185">Reference proteome</keyword>
<sequence length="132" mass="14418">MPRWCRLSCGLPGSRRRARWCGLPGGELRDAVRRVVCGDRVWDTGAIWKSGASNKGPIEAGDGLESGLCPGSKASERRERVLLRHLYIVPLRLWLAVTDYQIYAGAGHGNFGACWVFGLSPDKTLSPPPDQG</sequence>
<organism evidence="1">
    <name type="scientific">Oryza glumipatula</name>
    <dbReference type="NCBI Taxonomy" id="40148"/>
    <lineage>
        <taxon>Eukaryota</taxon>
        <taxon>Viridiplantae</taxon>
        <taxon>Streptophyta</taxon>
        <taxon>Embryophyta</taxon>
        <taxon>Tracheophyta</taxon>
        <taxon>Spermatophyta</taxon>
        <taxon>Magnoliopsida</taxon>
        <taxon>Liliopsida</taxon>
        <taxon>Poales</taxon>
        <taxon>Poaceae</taxon>
        <taxon>BOP clade</taxon>
        <taxon>Oryzoideae</taxon>
        <taxon>Oryzeae</taxon>
        <taxon>Oryzinae</taxon>
        <taxon>Oryza</taxon>
    </lineage>
</organism>
<proteinExistence type="predicted"/>
<protein>
    <submittedName>
        <fullName evidence="1">Uncharacterized protein</fullName>
    </submittedName>
</protein>
<reference evidence="1" key="3">
    <citation type="submission" date="2018-05" db="EMBL/GenBank/DDBJ databases">
        <title>OgluRS3 (Oryza glumaepatula Reference Sequence Version 3).</title>
        <authorList>
            <person name="Zhang J."/>
            <person name="Kudrna D."/>
            <person name="Lee S."/>
            <person name="Talag J."/>
            <person name="Welchert J."/>
            <person name="Wing R.A."/>
        </authorList>
    </citation>
    <scope>NUCLEOTIDE SEQUENCE [LARGE SCALE GENOMIC DNA]</scope>
</reference>
<accession>A0A0D9YH38</accession>
<dbReference type="Proteomes" id="UP000026961">
    <property type="component" value="Chromosome 1"/>
</dbReference>